<reference evidence="2 3" key="1">
    <citation type="submission" date="2015-10" db="EMBL/GenBank/DDBJ databases">
        <title>Full genome of DAOMC 229536 Phialocephala scopiformis, a fungal endophyte of spruce producing the potent anti-insectan compound rugulosin.</title>
        <authorList>
            <consortium name="DOE Joint Genome Institute"/>
            <person name="Walker A.K."/>
            <person name="Frasz S.L."/>
            <person name="Seifert K.A."/>
            <person name="Miller J.D."/>
            <person name="Mondo S.J."/>
            <person name="Labutti K."/>
            <person name="Lipzen A."/>
            <person name="Dockter R."/>
            <person name="Kennedy M."/>
            <person name="Grigoriev I.V."/>
            <person name="Spatafora J.W."/>
        </authorList>
    </citation>
    <scope>NUCLEOTIDE SEQUENCE [LARGE SCALE GENOMIC DNA]</scope>
    <source>
        <strain evidence="2 3">CBS 120377</strain>
    </source>
</reference>
<organism evidence="2 3">
    <name type="scientific">Mollisia scopiformis</name>
    <name type="common">Conifer needle endophyte fungus</name>
    <name type="synonym">Phialocephala scopiformis</name>
    <dbReference type="NCBI Taxonomy" id="149040"/>
    <lineage>
        <taxon>Eukaryota</taxon>
        <taxon>Fungi</taxon>
        <taxon>Dikarya</taxon>
        <taxon>Ascomycota</taxon>
        <taxon>Pezizomycotina</taxon>
        <taxon>Leotiomycetes</taxon>
        <taxon>Helotiales</taxon>
        <taxon>Mollisiaceae</taxon>
        <taxon>Mollisia</taxon>
    </lineage>
</organism>
<protein>
    <recommendedName>
        <fullName evidence="4">Secreted protein</fullName>
    </recommendedName>
</protein>
<evidence type="ECO:0000313" key="3">
    <source>
        <dbReference type="Proteomes" id="UP000070700"/>
    </source>
</evidence>
<proteinExistence type="predicted"/>
<evidence type="ECO:0000256" key="1">
    <source>
        <dbReference type="SAM" id="SignalP"/>
    </source>
</evidence>
<name>A0A132B9S2_MOLSC</name>
<keyword evidence="3" id="KW-1185">Reference proteome</keyword>
<dbReference type="InParanoid" id="A0A132B9S2"/>
<dbReference type="Proteomes" id="UP000070700">
    <property type="component" value="Unassembled WGS sequence"/>
</dbReference>
<dbReference type="EMBL" id="KQ947433">
    <property type="protein sequence ID" value="KUJ09156.1"/>
    <property type="molecule type" value="Genomic_DNA"/>
</dbReference>
<feature type="chain" id="PRO_5007288000" description="Secreted protein" evidence="1">
    <location>
        <begin position="19"/>
        <end position="111"/>
    </location>
</feature>
<dbReference type="GeneID" id="28816438"/>
<evidence type="ECO:0000313" key="2">
    <source>
        <dbReference type="EMBL" id="KUJ09156.1"/>
    </source>
</evidence>
<keyword evidence="1" id="KW-0732">Signal</keyword>
<accession>A0A132B9S2</accession>
<dbReference type="RefSeq" id="XP_018063511.1">
    <property type="nucleotide sequence ID" value="XM_018206712.1"/>
</dbReference>
<dbReference type="KEGG" id="psco:LY89DRAFT_320607"/>
<sequence>MLPYLFFALCLSLPITNCRDPTGFRDQRSQRSWKVLPFCACRFVVSGRCKPPCLCSRFDNLLKLEHLKKLQPQPNFLGSSLCMGDMQVREVSSPIDTHTIQILPHQPAPIA</sequence>
<evidence type="ECO:0008006" key="4">
    <source>
        <dbReference type="Google" id="ProtNLM"/>
    </source>
</evidence>
<gene>
    <name evidence="2" type="ORF">LY89DRAFT_320607</name>
</gene>
<feature type="signal peptide" evidence="1">
    <location>
        <begin position="1"/>
        <end position="18"/>
    </location>
</feature>
<dbReference type="AlphaFoldDB" id="A0A132B9S2"/>